<dbReference type="EMBL" id="JANVFS010000071">
    <property type="protein sequence ID" value="KAJ4463475.1"/>
    <property type="molecule type" value="Genomic_DNA"/>
</dbReference>
<protein>
    <submittedName>
        <fullName evidence="2">Uncharacterized protein</fullName>
    </submittedName>
</protein>
<organism evidence="2 3">
    <name type="scientific">Lentinula lateritia</name>
    <dbReference type="NCBI Taxonomy" id="40482"/>
    <lineage>
        <taxon>Eukaryota</taxon>
        <taxon>Fungi</taxon>
        <taxon>Dikarya</taxon>
        <taxon>Basidiomycota</taxon>
        <taxon>Agaricomycotina</taxon>
        <taxon>Agaricomycetes</taxon>
        <taxon>Agaricomycetidae</taxon>
        <taxon>Agaricales</taxon>
        <taxon>Marasmiineae</taxon>
        <taxon>Omphalotaceae</taxon>
        <taxon>Lentinula</taxon>
    </lineage>
</organism>
<name>A0A9W9DCI8_9AGAR</name>
<evidence type="ECO:0000313" key="2">
    <source>
        <dbReference type="EMBL" id="KAJ4463475.1"/>
    </source>
</evidence>
<keyword evidence="1" id="KW-0732">Signal</keyword>
<proteinExistence type="predicted"/>
<evidence type="ECO:0000313" key="3">
    <source>
        <dbReference type="Proteomes" id="UP001150238"/>
    </source>
</evidence>
<evidence type="ECO:0000256" key="1">
    <source>
        <dbReference type="SAM" id="SignalP"/>
    </source>
</evidence>
<reference evidence="2" key="1">
    <citation type="submission" date="2022-08" db="EMBL/GenBank/DDBJ databases">
        <authorList>
            <consortium name="DOE Joint Genome Institute"/>
            <person name="Min B."/>
            <person name="Riley R."/>
            <person name="Sierra-Patev S."/>
            <person name="Naranjo-Ortiz M."/>
            <person name="Looney B."/>
            <person name="Konkel Z."/>
            <person name="Slot J.C."/>
            <person name="Sakamoto Y."/>
            <person name="Steenwyk J.L."/>
            <person name="Rokas A."/>
            <person name="Carro J."/>
            <person name="Camarero S."/>
            <person name="Ferreira P."/>
            <person name="Molpeceres G."/>
            <person name="Ruiz-Duenas F.J."/>
            <person name="Serrano A."/>
            <person name="Henrissat B."/>
            <person name="Drula E."/>
            <person name="Hughes K.W."/>
            <person name="Mata J.L."/>
            <person name="Ishikawa N.K."/>
            <person name="Vargas-Isla R."/>
            <person name="Ushijima S."/>
            <person name="Smith C.A."/>
            <person name="Ahrendt S."/>
            <person name="Andreopoulos W."/>
            <person name="He G."/>
            <person name="Labutti K."/>
            <person name="Lipzen A."/>
            <person name="Ng V."/>
            <person name="Sandor L."/>
            <person name="Barry K."/>
            <person name="Martinez A.T."/>
            <person name="Xiao Y."/>
            <person name="Gibbons J.G."/>
            <person name="Terashima K."/>
            <person name="Hibbett D.S."/>
            <person name="Grigoriev I.V."/>
        </authorList>
    </citation>
    <scope>NUCLEOTIDE SEQUENCE</scope>
    <source>
        <strain evidence="2">Sp2 HRB7682 ss15</strain>
    </source>
</reference>
<feature type="chain" id="PRO_5040804327" evidence="1">
    <location>
        <begin position="17"/>
        <end position="232"/>
    </location>
</feature>
<sequence>MYLFFAAILVNLMVYAAPPPIAPTPPSRQLDNPGPYVLNTVNFAPNQKIVLFIGTHAFQYQNGQISYEPVLFDRSDKYVVPTSFPQNQHLANFIKLGPNREQDLSITIDVSGTMTIKASGSLTPTNIHGETEFWQLLQDIPVLEKIGSSKITSDLQYAEAVFGMLIKTMRSDRKTELLKFEELDEWGMVYDVLSSLRDGVGVPNSILGAGIRTGACAPPLSNSFNGKRRGDA</sequence>
<gene>
    <name evidence="2" type="ORF">C8J55DRAFT_593165</name>
</gene>
<feature type="signal peptide" evidence="1">
    <location>
        <begin position="1"/>
        <end position="16"/>
    </location>
</feature>
<accession>A0A9W9DCI8</accession>
<dbReference type="AlphaFoldDB" id="A0A9W9DCI8"/>
<reference evidence="2" key="2">
    <citation type="journal article" date="2023" name="Proc. Natl. Acad. Sci. U.S.A.">
        <title>A global phylogenomic analysis of the shiitake genus Lentinula.</title>
        <authorList>
            <person name="Sierra-Patev S."/>
            <person name="Min B."/>
            <person name="Naranjo-Ortiz M."/>
            <person name="Looney B."/>
            <person name="Konkel Z."/>
            <person name="Slot J.C."/>
            <person name="Sakamoto Y."/>
            <person name="Steenwyk J.L."/>
            <person name="Rokas A."/>
            <person name="Carro J."/>
            <person name="Camarero S."/>
            <person name="Ferreira P."/>
            <person name="Molpeceres G."/>
            <person name="Ruiz-Duenas F.J."/>
            <person name="Serrano A."/>
            <person name="Henrissat B."/>
            <person name="Drula E."/>
            <person name="Hughes K.W."/>
            <person name="Mata J.L."/>
            <person name="Ishikawa N.K."/>
            <person name="Vargas-Isla R."/>
            <person name="Ushijima S."/>
            <person name="Smith C.A."/>
            <person name="Donoghue J."/>
            <person name="Ahrendt S."/>
            <person name="Andreopoulos W."/>
            <person name="He G."/>
            <person name="LaButti K."/>
            <person name="Lipzen A."/>
            <person name="Ng V."/>
            <person name="Riley R."/>
            <person name="Sandor L."/>
            <person name="Barry K."/>
            <person name="Martinez A.T."/>
            <person name="Xiao Y."/>
            <person name="Gibbons J.G."/>
            <person name="Terashima K."/>
            <person name="Grigoriev I.V."/>
            <person name="Hibbett D."/>
        </authorList>
    </citation>
    <scope>NUCLEOTIDE SEQUENCE</scope>
    <source>
        <strain evidence="2">Sp2 HRB7682 ss15</strain>
    </source>
</reference>
<dbReference type="Proteomes" id="UP001150238">
    <property type="component" value="Unassembled WGS sequence"/>
</dbReference>
<comment type="caution">
    <text evidence="2">The sequence shown here is derived from an EMBL/GenBank/DDBJ whole genome shotgun (WGS) entry which is preliminary data.</text>
</comment>